<gene>
    <name evidence="2" type="ORF">ACFSJT_07405</name>
</gene>
<protein>
    <recommendedName>
        <fullName evidence="1">VWFA domain-containing protein</fullName>
    </recommendedName>
</protein>
<reference evidence="3" key="1">
    <citation type="journal article" date="2019" name="Int. J. Syst. Evol. Microbiol.">
        <title>The Global Catalogue of Microorganisms (GCM) 10K type strain sequencing project: providing services to taxonomists for standard genome sequencing and annotation.</title>
        <authorList>
            <consortium name="The Broad Institute Genomics Platform"/>
            <consortium name="The Broad Institute Genome Sequencing Center for Infectious Disease"/>
            <person name="Wu L."/>
            <person name="Ma J."/>
        </authorList>
    </citation>
    <scope>NUCLEOTIDE SEQUENCE [LARGE SCALE GENOMIC DNA]</scope>
    <source>
        <strain evidence="3">DT92</strain>
    </source>
</reference>
<proteinExistence type="predicted"/>
<comment type="caution">
    <text evidence="2">The sequence shown here is derived from an EMBL/GenBank/DDBJ whole genome shotgun (WGS) entry which is preliminary data.</text>
</comment>
<evidence type="ECO:0000259" key="1">
    <source>
        <dbReference type="PROSITE" id="PS50234"/>
    </source>
</evidence>
<name>A0ABW5AWQ4_9FLAO</name>
<feature type="domain" description="VWFA" evidence="1">
    <location>
        <begin position="394"/>
        <end position="592"/>
    </location>
</feature>
<accession>A0ABW5AWQ4</accession>
<organism evidence="2 3">
    <name type="scientific">Aquimarina celericrescens</name>
    <dbReference type="NCBI Taxonomy" id="1964542"/>
    <lineage>
        <taxon>Bacteria</taxon>
        <taxon>Pseudomonadati</taxon>
        <taxon>Bacteroidota</taxon>
        <taxon>Flavobacteriia</taxon>
        <taxon>Flavobacteriales</taxon>
        <taxon>Flavobacteriaceae</taxon>
        <taxon>Aquimarina</taxon>
    </lineage>
</organism>
<sequence>MTTTLEAITTNFRRFTKNQVLTEGHLNQIVDYFDDQIRLSRTCLSGVGIVCGFEVSCDETTSEITITQGVGVTTDGDLMHLFRPADEGNYTIDFESITYGGYRTYDNTNAGYKPFFYRGQTQINLLELVEESSGEGITPLSSLSGLKDRVVLLYRESYIEDADLCTTLGCDNQGESSVVNHRVLLVSKADAEYIISQDPTIQKTNYANVYYSLPEVVMNKVVANPEIFDTYTDLKQSFLDAIIADNTVQKLEEGFTKLLTALKAPGILTVVQDQLTELFGFNASSIPDDFQYRYDALKDLVDTYNEIKDILLNVETSDCCAGYKDFPKHLMLGEVEKSGPCYECRHGFYKSPILADLVATTCDSCEPIELIYDIDTGGDDDSPCVDGGSTADNHIVFVIDESGSFRSQITFVKDALNGYLDSIAATETRISIIGMSGSINNTRNDHIIYRPVSDPALKNWIDNIYGTTASQGANGSDFWGSGYQVVIESILDTEIPDPTIVIVLGDEQPGPYSGNHSIPLDRAGAIKRETKLFIYIVDSDRNSILSGSAPRAVSADSVASIDGETDLDTSDYFLTTDFRDLEVKIINLNESLINSGVLCPETTEDEVVIDQDNNELTVCYSAGKSEQRLFTLVKRAVTQLANYNADYQFIKVTPSLNLGKLSKKAIPFYYNVGEKLIEYWDFDKTIQGRHKTNLSYHDSLLAIKKPLEFCIDSDFYRVEGHLGRNYKEVVGRINTIKKSNSLGFNVVALPIENEDILGEDFKSFYLNRNLGLEHKAGVPPGGTLVLFYLQTSQPNGDGGATLVSEREGVAVREKTKAITRAARVSNSDISLEAFSFEIDPRISDPVVADFCLPYLCCDENEIEISLPDEVICFDENTQPIPFNVVPATAVVRADVPAGLDGGVVRNADDTYSFDARRVSRQLHGTSIRFIVNNQSANFGVRVYEKPEASVTRSIAYNETKTVAIVTFTVSGIDLSTITEFTWDFGDGSPLSNERPNASGQIRRSYNLPVNATNTIFPQLTIARDFCDTDIAIESITFETTYYYYYGGDSSIEGDDALSMSVGDL</sequence>
<dbReference type="RefSeq" id="WP_378319603.1">
    <property type="nucleotide sequence ID" value="NZ_JBHUHY010000004.1"/>
</dbReference>
<dbReference type="InterPro" id="IPR002035">
    <property type="entry name" value="VWF_A"/>
</dbReference>
<keyword evidence="3" id="KW-1185">Reference proteome</keyword>
<dbReference type="PROSITE" id="PS50234">
    <property type="entry name" value="VWFA"/>
    <property type="match status" value="1"/>
</dbReference>
<dbReference type="SUPFAM" id="SSF53300">
    <property type="entry name" value="vWA-like"/>
    <property type="match status" value="1"/>
</dbReference>
<dbReference type="InterPro" id="IPR036465">
    <property type="entry name" value="vWFA_dom_sf"/>
</dbReference>
<dbReference type="Proteomes" id="UP001597344">
    <property type="component" value="Unassembled WGS sequence"/>
</dbReference>
<dbReference type="EMBL" id="JBHUHY010000004">
    <property type="protein sequence ID" value="MFD2186615.1"/>
    <property type="molecule type" value="Genomic_DNA"/>
</dbReference>
<evidence type="ECO:0000313" key="3">
    <source>
        <dbReference type="Proteomes" id="UP001597344"/>
    </source>
</evidence>
<dbReference type="CDD" id="cd00146">
    <property type="entry name" value="PKD"/>
    <property type="match status" value="1"/>
</dbReference>
<dbReference type="InterPro" id="IPR035986">
    <property type="entry name" value="PKD_dom_sf"/>
</dbReference>
<dbReference type="Gene3D" id="3.40.50.410">
    <property type="entry name" value="von Willebrand factor, type A domain"/>
    <property type="match status" value="1"/>
</dbReference>
<dbReference type="SUPFAM" id="SSF49299">
    <property type="entry name" value="PKD domain"/>
    <property type="match status" value="1"/>
</dbReference>
<evidence type="ECO:0000313" key="2">
    <source>
        <dbReference type="EMBL" id="MFD2186615.1"/>
    </source>
</evidence>